<reference evidence="1 2" key="1">
    <citation type="submission" date="2023-09" db="EMBL/GenBank/DDBJ databases">
        <authorList>
            <person name="Rey-Velasco X."/>
        </authorList>
    </citation>
    <scope>NUCLEOTIDE SEQUENCE [LARGE SCALE GENOMIC DNA]</scope>
    <source>
        <strain evidence="1 2">F394</strain>
    </source>
</reference>
<evidence type="ECO:0000313" key="1">
    <source>
        <dbReference type="EMBL" id="MDT0630786.1"/>
    </source>
</evidence>
<dbReference type="EMBL" id="JAVRHT010000004">
    <property type="protein sequence ID" value="MDT0630786.1"/>
    <property type="molecule type" value="Genomic_DNA"/>
</dbReference>
<dbReference type="PROSITE" id="PS51257">
    <property type="entry name" value="PROKAR_LIPOPROTEIN"/>
    <property type="match status" value="1"/>
</dbReference>
<keyword evidence="2" id="KW-1185">Reference proteome</keyword>
<protein>
    <submittedName>
        <fullName evidence="1">Uncharacterized protein</fullName>
    </submittedName>
</protein>
<evidence type="ECO:0000313" key="2">
    <source>
        <dbReference type="Proteomes" id="UP001267426"/>
    </source>
</evidence>
<sequence length="122" mass="12755">MPILRPALALAALVVAGCGPPDLPARYEIDRAVLSRRPLLTDTLSVPGGADTLDVVLSLAVVRGRTAWALLDPDGAEVWGGAVTRGDTAARHRALRPAPGPWRFVLRSDSAVGTAEVRGSAR</sequence>
<proteinExistence type="predicted"/>
<dbReference type="RefSeq" id="WP_311662119.1">
    <property type="nucleotide sequence ID" value="NZ_JAVRHT010000004.1"/>
</dbReference>
<organism evidence="1 2">
    <name type="scientific">Rubrivirga litoralis</name>
    <dbReference type="NCBI Taxonomy" id="3075598"/>
    <lineage>
        <taxon>Bacteria</taxon>
        <taxon>Pseudomonadati</taxon>
        <taxon>Rhodothermota</taxon>
        <taxon>Rhodothermia</taxon>
        <taxon>Rhodothermales</taxon>
        <taxon>Rubricoccaceae</taxon>
        <taxon>Rubrivirga</taxon>
    </lineage>
</organism>
<gene>
    <name evidence="1" type="ORF">RM540_03420</name>
</gene>
<name>A0ABU3BNJ6_9BACT</name>
<dbReference type="Proteomes" id="UP001267426">
    <property type="component" value="Unassembled WGS sequence"/>
</dbReference>
<accession>A0ABU3BNJ6</accession>
<comment type="caution">
    <text evidence="1">The sequence shown here is derived from an EMBL/GenBank/DDBJ whole genome shotgun (WGS) entry which is preliminary data.</text>
</comment>